<reference evidence="1" key="2">
    <citation type="journal article" date="2015" name="Data Brief">
        <title>Shoot transcriptome of the giant reed, Arundo donax.</title>
        <authorList>
            <person name="Barrero R.A."/>
            <person name="Guerrero F.D."/>
            <person name="Moolhuijzen P."/>
            <person name="Goolsby J.A."/>
            <person name="Tidwell J."/>
            <person name="Bellgard S.E."/>
            <person name="Bellgard M.I."/>
        </authorList>
    </citation>
    <scope>NUCLEOTIDE SEQUENCE</scope>
    <source>
        <tissue evidence="1">Shoot tissue taken approximately 20 cm above the soil surface</tissue>
    </source>
</reference>
<dbReference type="AlphaFoldDB" id="A0A0A9B2W4"/>
<dbReference type="EMBL" id="GBRH01240204">
    <property type="protein sequence ID" value="JAD57691.1"/>
    <property type="molecule type" value="Transcribed_RNA"/>
</dbReference>
<accession>A0A0A9B2W4</accession>
<name>A0A0A9B2W4_ARUDO</name>
<reference evidence="1" key="1">
    <citation type="submission" date="2014-09" db="EMBL/GenBank/DDBJ databases">
        <authorList>
            <person name="Magalhaes I.L.F."/>
            <person name="Oliveira U."/>
            <person name="Santos F.R."/>
            <person name="Vidigal T.H.D.A."/>
            <person name="Brescovit A.D."/>
            <person name="Santos A.J."/>
        </authorList>
    </citation>
    <scope>NUCLEOTIDE SEQUENCE</scope>
    <source>
        <tissue evidence="1">Shoot tissue taken approximately 20 cm above the soil surface</tissue>
    </source>
</reference>
<protein>
    <submittedName>
        <fullName evidence="1">Uncharacterized protein</fullName>
    </submittedName>
</protein>
<organism evidence="1">
    <name type="scientific">Arundo donax</name>
    <name type="common">Giant reed</name>
    <name type="synonym">Donax arundinaceus</name>
    <dbReference type="NCBI Taxonomy" id="35708"/>
    <lineage>
        <taxon>Eukaryota</taxon>
        <taxon>Viridiplantae</taxon>
        <taxon>Streptophyta</taxon>
        <taxon>Embryophyta</taxon>
        <taxon>Tracheophyta</taxon>
        <taxon>Spermatophyta</taxon>
        <taxon>Magnoliopsida</taxon>
        <taxon>Liliopsida</taxon>
        <taxon>Poales</taxon>
        <taxon>Poaceae</taxon>
        <taxon>PACMAD clade</taxon>
        <taxon>Arundinoideae</taxon>
        <taxon>Arundineae</taxon>
        <taxon>Arundo</taxon>
    </lineage>
</organism>
<evidence type="ECO:0000313" key="1">
    <source>
        <dbReference type="EMBL" id="JAD57691.1"/>
    </source>
</evidence>
<proteinExistence type="predicted"/>
<sequence length="94" mass="11061">MDCPNSMLTCLDESIHFYVLIDGNKVCTTFEQNFCQLYSPYRGCIDNVQHCWETGISSFELIHGYPSSIFLLDKNCVEWILTFHIWRWMGDLLI</sequence>